<evidence type="ECO:0000256" key="2">
    <source>
        <dbReference type="SAM" id="MobiDB-lite"/>
    </source>
</evidence>
<dbReference type="EMBL" id="VSRR010009944">
    <property type="protein sequence ID" value="MPC51094.1"/>
    <property type="molecule type" value="Genomic_DNA"/>
</dbReference>
<evidence type="ECO:0000313" key="3">
    <source>
        <dbReference type="EMBL" id="MPC51094.1"/>
    </source>
</evidence>
<feature type="compositionally biased region" description="Basic and acidic residues" evidence="2">
    <location>
        <begin position="346"/>
        <end position="362"/>
    </location>
</feature>
<keyword evidence="1" id="KW-0233">DNA recombination</keyword>
<feature type="region of interest" description="Disordered" evidence="2">
    <location>
        <begin position="1"/>
        <end position="59"/>
    </location>
</feature>
<dbReference type="AlphaFoldDB" id="A0A5B7G3P0"/>
<organism evidence="3 4">
    <name type="scientific">Portunus trituberculatus</name>
    <name type="common">Swimming crab</name>
    <name type="synonym">Neptunus trituberculatus</name>
    <dbReference type="NCBI Taxonomy" id="210409"/>
    <lineage>
        <taxon>Eukaryota</taxon>
        <taxon>Metazoa</taxon>
        <taxon>Ecdysozoa</taxon>
        <taxon>Arthropoda</taxon>
        <taxon>Crustacea</taxon>
        <taxon>Multicrustacea</taxon>
        <taxon>Malacostraca</taxon>
        <taxon>Eumalacostraca</taxon>
        <taxon>Eucarida</taxon>
        <taxon>Decapoda</taxon>
        <taxon>Pleocyemata</taxon>
        <taxon>Brachyura</taxon>
        <taxon>Eubrachyura</taxon>
        <taxon>Portunoidea</taxon>
        <taxon>Portunidae</taxon>
        <taxon>Portuninae</taxon>
        <taxon>Portunus</taxon>
    </lineage>
</organism>
<dbReference type="Gene3D" id="1.10.443.10">
    <property type="entry name" value="Intergrase catalytic core"/>
    <property type="match status" value="1"/>
</dbReference>
<feature type="compositionally biased region" description="Basic and acidic residues" evidence="2">
    <location>
        <begin position="25"/>
        <end position="59"/>
    </location>
</feature>
<accession>A0A5B7G3P0</accession>
<dbReference type="GO" id="GO:0015074">
    <property type="term" value="P:DNA integration"/>
    <property type="evidence" value="ECO:0007669"/>
    <property type="project" value="InterPro"/>
</dbReference>
<dbReference type="OrthoDB" id="5989105at2759"/>
<dbReference type="Proteomes" id="UP000324222">
    <property type="component" value="Unassembled WGS sequence"/>
</dbReference>
<gene>
    <name evidence="3" type="ORF">E2C01_044932</name>
</gene>
<dbReference type="InterPro" id="IPR013762">
    <property type="entry name" value="Integrase-like_cat_sf"/>
</dbReference>
<dbReference type="GO" id="GO:0003677">
    <property type="term" value="F:DNA binding"/>
    <property type="evidence" value="ECO:0007669"/>
    <property type="project" value="InterPro"/>
</dbReference>
<dbReference type="GO" id="GO:0006310">
    <property type="term" value="P:DNA recombination"/>
    <property type="evidence" value="ECO:0007669"/>
    <property type="project" value="UniProtKB-KW"/>
</dbReference>
<evidence type="ECO:0000313" key="4">
    <source>
        <dbReference type="Proteomes" id="UP000324222"/>
    </source>
</evidence>
<dbReference type="SUPFAM" id="SSF56349">
    <property type="entry name" value="DNA breaking-rejoining enzymes"/>
    <property type="match status" value="1"/>
</dbReference>
<comment type="caution">
    <text evidence="3">The sequence shown here is derived from an EMBL/GenBank/DDBJ whole genome shotgun (WGS) entry which is preliminary data.</text>
</comment>
<sequence>MDEDLFSDSSNKSRSSDEENSVIDDSDRDRNYDSEKDSAESSSSEESKEEKLQSKIAQRKEAAKNVPAIRRRKELENIELHVIHELRQASYVRKVLQIAKDSLENEDCLPIVLGDFTRLRDVLILVLIISSLKRVMEFMEFRLCEFLERELKRTPSGETCYVIRIARHKTAEAGASVLFIDEDEEKALLAYVKHYRPIAVPCSGPHCYMFPTRNNMKRGCCSRMEFPNVNRILQSVSKKAASDCKITSRILRRSQITALWEKCEDPSWKQKVANLVGHSLATASRYYEFSEKVPPGLAVFETLKRMKQEGWRRLPEVERSVVSAISFASSDSESEAKQTARPTPTRKLELNKKESVTKKCTS</sequence>
<reference evidence="3 4" key="1">
    <citation type="submission" date="2019-05" db="EMBL/GenBank/DDBJ databases">
        <title>Another draft genome of Portunus trituberculatus and its Hox gene families provides insights of decapod evolution.</title>
        <authorList>
            <person name="Jeong J.-H."/>
            <person name="Song I."/>
            <person name="Kim S."/>
            <person name="Choi T."/>
            <person name="Kim D."/>
            <person name="Ryu S."/>
            <person name="Kim W."/>
        </authorList>
    </citation>
    <scope>NUCLEOTIDE SEQUENCE [LARGE SCALE GENOMIC DNA]</scope>
    <source>
        <tissue evidence="3">Muscle</tissue>
    </source>
</reference>
<feature type="region of interest" description="Disordered" evidence="2">
    <location>
        <begin position="329"/>
        <end position="362"/>
    </location>
</feature>
<proteinExistence type="predicted"/>
<name>A0A5B7G3P0_PORTR</name>
<dbReference type="InterPro" id="IPR011010">
    <property type="entry name" value="DNA_brk_join_enz"/>
</dbReference>
<evidence type="ECO:0000256" key="1">
    <source>
        <dbReference type="ARBA" id="ARBA00023172"/>
    </source>
</evidence>
<protein>
    <submittedName>
        <fullName evidence="3">Uncharacterized protein</fullName>
    </submittedName>
</protein>
<keyword evidence="4" id="KW-1185">Reference proteome</keyword>